<accession>A0AAN6SPG0</accession>
<dbReference type="AlphaFoldDB" id="A0AAN6SPG0"/>
<keyword evidence="2" id="KW-1185">Reference proteome</keyword>
<dbReference type="EMBL" id="MU854450">
    <property type="protein sequence ID" value="KAK4035249.1"/>
    <property type="molecule type" value="Genomic_DNA"/>
</dbReference>
<dbReference type="InterPro" id="IPR043129">
    <property type="entry name" value="ATPase_NBD"/>
</dbReference>
<comment type="caution">
    <text evidence="1">The sequence shown here is derived from an EMBL/GenBank/DDBJ whole genome shotgun (WGS) entry which is preliminary data.</text>
</comment>
<dbReference type="Gene3D" id="3.30.420.40">
    <property type="match status" value="2"/>
</dbReference>
<evidence type="ECO:0000313" key="1">
    <source>
        <dbReference type="EMBL" id="KAK4035249.1"/>
    </source>
</evidence>
<dbReference type="PANTHER" id="PTHR14187">
    <property type="entry name" value="ALPHA KINASE/ELONGATION FACTOR 2 KINASE"/>
    <property type="match status" value="1"/>
</dbReference>
<dbReference type="CDD" id="cd10170">
    <property type="entry name" value="ASKHA_NBD_HSP70"/>
    <property type="match status" value="1"/>
</dbReference>
<evidence type="ECO:0008006" key="3">
    <source>
        <dbReference type="Google" id="ProtNLM"/>
    </source>
</evidence>
<gene>
    <name evidence="1" type="ORF">C8A01DRAFT_38271</name>
</gene>
<dbReference type="Proteomes" id="UP001303115">
    <property type="component" value="Unassembled WGS sequence"/>
</dbReference>
<dbReference type="Gene3D" id="3.90.640.10">
    <property type="entry name" value="Actin, Chain A, domain 4"/>
    <property type="match status" value="1"/>
</dbReference>
<reference evidence="2" key="1">
    <citation type="journal article" date="2023" name="Mol. Phylogenet. Evol.">
        <title>Genome-scale phylogeny and comparative genomics of the fungal order Sordariales.</title>
        <authorList>
            <person name="Hensen N."/>
            <person name="Bonometti L."/>
            <person name="Westerberg I."/>
            <person name="Brannstrom I.O."/>
            <person name="Guillou S."/>
            <person name="Cros-Aarteil S."/>
            <person name="Calhoun S."/>
            <person name="Haridas S."/>
            <person name="Kuo A."/>
            <person name="Mondo S."/>
            <person name="Pangilinan J."/>
            <person name="Riley R."/>
            <person name="LaButti K."/>
            <person name="Andreopoulos B."/>
            <person name="Lipzen A."/>
            <person name="Chen C."/>
            <person name="Yan M."/>
            <person name="Daum C."/>
            <person name="Ng V."/>
            <person name="Clum A."/>
            <person name="Steindorff A."/>
            <person name="Ohm R.A."/>
            <person name="Martin F."/>
            <person name="Silar P."/>
            <person name="Natvig D.O."/>
            <person name="Lalanne C."/>
            <person name="Gautier V."/>
            <person name="Ament-Velasquez S.L."/>
            <person name="Kruys A."/>
            <person name="Hutchinson M.I."/>
            <person name="Powell A.J."/>
            <person name="Barry K."/>
            <person name="Miller A.N."/>
            <person name="Grigoriev I.V."/>
            <person name="Debuchy R."/>
            <person name="Gladieux P."/>
            <person name="Hiltunen Thoren M."/>
            <person name="Johannesson H."/>
        </authorList>
    </citation>
    <scope>NUCLEOTIDE SEQUENCE [LARGE SCALE GENOMIC DNA]</scope>
    <source>
        <strain evidence="2">CBS 284.82</strain>
    </source>
</reference>
<protein>
    <recommendedName>
        <fullName evidence="3">Actin-like ATPase domain-containing protein</fullName>
    </recommendedName>
</protein>
<sequence length="539" mass="59775">MSSQQSVPPQGSRWRLIVAIDLGSTATGFAYVLAGDSDPVTFKIWPSSNGKHAKVPTKLSIMEDSFEKWGYEVSVEDEPLVLFKLLLMQTVADYIRLALLHFCKITGLRNLKEGASEPMLLVVTIPALWPDTIALDMRQILQYAGIRPSLFDPDIDLRILLRESDAAALAIITDFERDELIKFKVNDIITVCDVGGATTDVVTNRVTSVEPLTMVPFVQGDGGFSGVVFLRHQITRIVKQRLRERGAQFAHVREADFDRLAEDHWDDRIIKNHDGNGKSHRFTIPRDWGLLSDSGQAISYVSVYCAEVNKLLDGPVNVTMDLVRRQCEKVRAMTGHQSQYILLAGGFSGSPYLEEKMRGQFPESSVLRYPDDDDDDRRSAAVCRGAVMDAIRAENPQTTGLGAPMIAPVDYAIMCNGRLHRRIIDKGEEIIPGHSIPLQASDFTSTSRMGIIGSTAAMIPELIIARTDRSSGTFLGILCSVILHFEMAEASVRDSMELNNGEMQLVVVGPLDNGAAFQFSFRFHGMELGPMSVDIRYHN</sequence>
<name>A0AAN6SPG0_9PEZI</name>
<dbReference type="PANTHER" id="PTHR14187:SF5">
    <property type="entry name" value="HEAT SHOCK 70 KDA PROTEIN 12A"/>
    <property type="match status" value="1"/>
</dbReference>
<dbReference type="SUPFAM" id="SSF53067">
    <property type="entry name" value="Actin-like ATPase domain"/>
    <property type="match status" value="2"/>
</dbReference>
<proteinExistence type="predicted"/>
<evidence type="ECO:0000313" key="2">
    <source>
        <dbReference type="Proteomes" id="UP001303115"/>
    </source>
</evidence>
<organism evidence="1 2">
    <name type="scientific">Parachaetomium inaequale</name>
    <dbReference type="NCBI Taxonomy" id="2588326"/>
    <lineage>
        <taxon>Eukaryota</taxon>
        <taxon>Fungi</taxon>
        <taxon>Dikarya</taxon>
        <taxon>Ascomycota</taxon>
        <taxon>Pezizomycotina</taxon>
        <taxon>Sordariomycetes</taxon>
        <taxon>Sordariomycetidae</taxon>
        <taxon>Sordariales</taxon>
        <taxon>Chaetomiaceae</taxon>
        <taxon>Parachaetomium</taxon>
    </lineage>
</organism>